<comment type="caution">
    <text evidence="2">The sequence shown here is derived from an EMBL/GenBank/DDBJ whole genome shotgun (WGS) entry which is preliminary data.</text>
</comment>
<reference evidence="2 3" key="1">
    <citation type="journal article" date="2019" name="Environ. Microbiol.">
        <title>An active ?-lactamase is a part of an orchestrated cell wall stress resistance network of Bacillus subtilis and related rhizosphere species.</title>
        <authorList>
            <person name="Bucher T."/>
            <person name="Keren-Paz A."/>
            <person name="Hausser J."/>
            <person name="Olender T."/>
            <person name="Cytryn E."/>
            <person name="Kolodkin-Gal I."/>
        </authorList>
    </citation>
    <scope>NUCLEOTIDE SEQUENCE [LARGE SCALE GENOMIC DNA]</scope>
    <source>
        <strain evidence="2 3">I4</strain>
    </source>
</reference>
<evidence type="ECO:0000313" key="2">
    <source>
        <dbReference type="EMBL" id="TKH11754.1"/>
    </source>
</evidence>
<evidence type="ECO:0000256" key="1">
    <source>
        <dbReference type="SAM" id="MobiDB-lite"/>
    </source>
</evidence>
<dbReference type="RefSeq" id="WP_137019552.1">
    <property type="nucleotide sequence ID" value="NZ_SZNS01000056.1"/>
</dbReference>
<proteinExistence type="predicted"/>
<evidence type="ECO:0000313" key="3">
    <source>
        <dbReference type="Proteomes" id="UP000309170"/>
    </source>
</evidence>
<name>A0A9X8ZHR4_9BACI</name>
<accession>A0A9X8ZHR4</accession>
<feature type="region of interest" description="Disordered" evidence="1">
    <location>
        <begin position="1"/>
        <end position="35"/>
    </location>
</feature>
<dbReference type="EMBL" id="SZNT01000143">
    <property type="protein sequence ID" value="TKH11754.1"/>
    <property type="molecule type" value="Genomic_DNA"/>
</dbReference>
<dbReference type="Proteomes" id="UP000309170">
    <property type="component" value="Unassembled WGS sequence"/>
</dbReference>
<sequence length="66" mass="7127">MSNKKLRRTGEPNNAGSSTGGSGNGNSENGNSRVRTALRRILNDLLNNNGGTSIKEPISIKKFRRN</sequence>
<dbReference type="AlphaFoldDB" id="A0A9X8ZHR4"/>
<organism evidence="2 3">
    <name type="scientific">Peribacillus simplex</name>
    <dbReference type="NCBI Taxonomy" id="1478"/>
    <lineage>
        <taxon>Bacteria</taxon>
        <taxon>Bacillati</taxon>
        <taxon>Bacillota</taxon>
        <taxon>Bacilli</taxon>
        <taxon>Bacillales</taxon>
        <taxon>Bacillaceae</taxon>
        <taxon>Peribacillus</taxon>
    </lineage>
</organism>
<gene>
    <name evidence="2" type="ORF">FC678_11360</name>
</gene>
<protein>
    <submittedName>
        <fullName evidence="2">Uncharacterized protein</fullName>
    </submittedName>
</protein>